<dbReference type="GO" id="GO:0046872">
    <property type="term" value="F:metal ion binding"/>
    <property type="evidence" value="ECO:0007669"/>
    <property type="project" value="UniProtKB-KW"/>
</dbReference>
<dbReference type="InterPro" id="IPR006311">
    <property type="entry name" value="TAT_signal"/>
</dbReference>
<dbReference type="Gene3D" id="2.60.120.10">
    <property type="entry name" value="Jelly Rolls"/>
    <property type="match status" value="2"/>
</dbReference>
<feature type="binding site" evidence="3">
    <location>
        <position position="106"/>
    </location>
    <ligand>
        <name>Mn(2+)</name>
        <dbReference type="ChEBI" id="CHEBI:29035"/>
        <label>1</label>
    </ligand>
</feature>
<feature type="binding site" evidence="3">
    <location>
        <position position="279"/>
    </location>
    <ligand>
        <name>Mn(2+)</name>
        <dbReference type="ChEBI" id="CHEBI:29035"/>
        <label>2</label>
    </ligand>
</feature>
<dbReference type="GO" id="GO:0033609">
    <property type="term" value="P:oxalate metabolic process"/>
    <property type="evidence" value="ECO:0007669"/>
    <property type="project" value="InterPro"/>
</dbReference>
<dbReference type="EMBL" id="CP165628">
    <property type="protein sequence ID" value="XDU74256.1"/>
    <property type="molecule type" value="Genomic_DNA"/>
</dbReference>
<feature type="binding site" evidence="3">
    <location>
        <position position="101"/>
    </location>
    <ligand>
        <name>Mn(2+)</name>
        <dbReference type="ChEBI" id="CHEBI:29035"/>
        <label>1</label>
    </ligand>
</feature>
<protein>
    <submittedName>
        <fullName evidence="5">Cupin domain-containing protein</fullName>
    </submittedName>
</protein>
<dbReference type="AlphaFoldDB" id="A0AB39VXX3"/>
<reference evidence="5" key="1">
    <citation type="submission" date="2024-07" db="EMBL/GenBank/DDBJ databases">
        <authorList>
            <person name="Biller S.J."/>
        </authorList>
    </citation>
    <scope>NUCLEOTIDE SEQUENCE</scope>
    <source>
        <strain evidence="5">WC2420</strain>
    </source>
</reference>
<evidence type="ECO:0000259" key="4">
    <source>
        <dbReference type="SMART" id="SM00835"/>
    </source>
</evidence>
<dbReference type="InterPro" id="IPR011051">
    <property type="entry name" value="RmlC_Cupin_sf"/>
</dbReference>
<dbReference type="CDD" id="cd20304">
    <property type="entry name" value="cupin_OxDC_N"/>
    <property type="match status" value="1"/>
</dbReference>
<dbReference type="Pfam" id="PF00190">
    <property type="entry name" value="Cupin_1"/>
    <property type="match status" value="2"/>
</dbReference>
<feature type="domain" description="Cupin type-1" evidence="4">
    <location>
        <begin position="233"/>
        <end position="375"/>
    </location>
</feature>
<evidence type="ECO:0000313" key="5">
    <source>
        <dbReference type="EMBL" id="XDU74256.1"/>
    </source>
</evidence>
<name>A0AB39VXX3_9GAMM</name>
<dbReference type="PANTHER" id="PTHR35848:SF9">
    <property type="entry name" value="SLL1358 PROTEIN"/>
    <property type="match status" value="1"/>
</dbReference>
<dbReference type="PANTHER" id="PTHR35848">
    <property type="entry name" value="OXALATE-BINDING PROTEIN"/>
    <property type="match status" value="1"/>
</dbReference>
<dbReference type="CDD" id="cd20305">
    <property type="entry name" value="cupin_OxDC_C"/>
    <property type="match status" value="1"/>
</dbReference>
<dbReference type="InterPro" id="IPR051610">
    <property type="entry name" value="GPI/OXD"/>
</dbReference>
<sequence>MLTRRDMLKMSAAGAATVGLTSAMIGKASADEDRNIVPPTTYQPAKGAKSIYKYKFTDSEKRTLPGGWAREATVKQFPISEGIAAVDMTLAAGSVRELHWHAIAAEWAFMLSGKARITIIDPEGTSEVAEFGPGDVWYFPKGYGHSIQAMEGGAHFILAFDNGHFSEFGTFSITDWIAHTPKEVLSKSTNLPASIFSKAKQGEAYIVTGRVPPALPLARNNGGLDNSPLKHHYPMMSLPPFFSSENGSVHIVSSKEFPVSKTITGVIEIMKPGAVREMHWHPNANEWQYYISGKGRMTVFSSHGHAETEEFDATDVGYVPQGFGHYIENIGDEDLKVLVVLDSGIYQDISLSDWLAKTPANVLADNFLNNESDWAARPAEKLVISKGAEKA</sequence>
<evidence type="ECO:0000256" key="2">
    <source>
        <dbReference type="ARBA" id="ARBA00022729"/>
    </source>
</evidence>
<dbReference type="InterPro" id="IPR019546">
    <property type="entry name" value="TAT_signal_bac_arc"/>
</dbReference>
<keyword evidence="2" id="KW-0732">Signal</keyword>
<dbReference type="InterPro" id="IPR014710">
    <property type="entry name" value="RmlC-like_jellyroll"/>
</dbReference>
<comment type="cofactor">
    <cofactor evidence="3">
        <name>Mn(2+)</name>
        <dbReference type="ChEBI" id="CHEBI:29035"/>
    </cofactor>
    <text evidence="3">Binds 2 manganese ions per subunit.</text>
</comment>
<accession>A0AB39VXX3</accession>
<dbReference type="NCBIfam" id="TIGR01409">
    <property type="entry name" value="TAT_signal_seq"/>
    <property type="match status" value="1"/>
</dbReference>
<dbReference type="PROSITE" id="PS51318">
    <property type="entry name" value="TAT"/>
    <property type="match status" value="1"/>
</dbReference>
<dbReference type="NCBIfam" id="TIGR03404">
    <property type="entry name" value="bicupin_oxalic"/>
    <property type="match status" value="1"/>
</dbReference>
<dbReference type="RefSeq" id="WP_369790454.1">
    <property type="nucleotide sequence ID" value="NZ_CP165628.1"/>
</dbReference>
<keyword evidence="1 3" id="KW-0479">Metal-binding</keyword>
<keyword evidence="3" id="KW-0464">Manganese</keyword>
<feature type="binding site" evidence="3">
    <location>
        <position position="325"/>
    </location>
    <ligand>
        <name>Mn(2+)</name>
        <dbReference type="ChEBI" id="CHEBI:29035"/>
        <label>2</label>
    </ligand>
</feature>
<evidence type="ECO:0000256" key="1">
    <source>
        <dbReference type="ARBA" id="ARBA00022723"/>
    </source>
</evidence>
<proteinExistence type="predicted"/>
<organism evidence="5">
    <name type="scientific">Rouxiella sp. WC2420</name>
    <dbReference type="NCBI Taxonomy" id="3234145"/>
    <lineage>
        <taxon>Bacteria</taxon>
        <taxon>Pseudomonadati</taxon>
        <taxon>Pseudomonadota</taxon>
        <taxon>Gammaproteobacteria</taxon>
        <taxon>Enterobacterales</taxon>
        <taxon>Yersiniaceae</taxon>
        <taxon>Rouxiella</taxon>
    </lineage>
</organism>
<feature type="binding site" evidence="3">
    <location>
        <position position="281"/>
    </location>
    <ligand>
        <name>Mn(2+)</name>
        <dbReference type="ChEBI" id="CHEBI:29035"/>
        <label>2</label>
    </ligand>
</feature>
<dbReference type="SUPFAM" id="SSF51182">
    <property type="entry name" value="RmlC-like cupins"/>
    <property type="match status" value="1"/>
</dbReference>
<feature type="binding site" evidence="3">
    <location>
        <position position="286"/>
    </location>
    <ligand>
        <name>Mn(2+)</name>
        <dbReference type="ChEBI" id="CHEBI:29035"/>
        <label>2</label>
    </ligand>
</feature>
<feature type="binding site" evidence="3">
    <location>
        <position position="99"/>
    </location>
    <ligand>
        <name>Mn(2+)</name>
        <dbReference type="ChEBI" id="CHEBI:29035"/>
        <label>1</label>
    </ligand>
</feature>
<feature type="domain" description="Cupin type-1" evidence="4">
    <location>
        <begin position="54"/>
        <end position="197"/>
    </location>
</feature>
<dbReference type="SMART" id="SM00835">
    <property type="entry name" value="Cupin_1"/>
    <property type="match status" value="2"/>
</dbReference>
<feature type="binding site" evidence="3">
    <location>
        <position position="145"/>
    </location>
    <ligand>
        <name>Mn(2+)</name>
        <dbReference type="ChEBI" id="CHEBI:29035"/>
        <label>1</label>
    </ligand>
</feature>
<gene>
    <name evidence="5" type="ORF">AB3G37_09365</name>
</gene>
<dbReference type="InterPro" id="IPR006045">
    <property type="entry name" value="Cupin_1"/>
</dbReference>
<evidence type="ECO:0000256" key="3">
    <source>
        <dbReference type="PIRSR" id="PIRSR617774-2"/>
    </source>
</evidence>
<dbReference type="InterPro" id="IPR017774">
    <property type="entry name" value="Bicupin_oxalate_deCO2ase/Oxase"/>
</dbReference>